<dbReference type="InterPro" id="IPR007553">
    <property type="entry name" value="2-thiour_desulf"/>
</dbReference>
<dbReference type="InterPro" id="IPR013560">
    <property type="entry name" value="DUF1722"/>
</dbReference>
<dbReference type="PIRSF" id="PIRSF037004">
    <property type="entry name" value="UCP037004"/>
    <property type="match status" value="1"/>
</dbReference>
<evidence type="ECO:0000259" key="1">
    <source>
        <dbReference type="Pfam" id="PF08349"/>
    </source>
</evidence>
<dbReference type="PANTHER" id="PTHR30087:SF0">
    <property type="entry name" value="INNER MEMBRANE PROTEIN"/>
    <property type="match status" value="1"/>
</dbReference>
<dbReference type="Pfam" id="PF04463">
    <property type="entry name" value="2-thiour_desulf"/>
    <property type="match status" value="1"/>
</dbReference>
<proteinExistence type="predicted"/>
<accession>A0A7T0G0L3</accession>
<name>A0A7T0G0L3_9BACT</name>
<protein>
    <submittedName>
        <fullName evidence="2">DUF523 and DUF1722 domain-containing protein</fullName>
    </submittedName>
</protein>
<sequence>MKEKIKIGVSSCLIGEKVRWNGDHKQDRYVREVLEQYFQYLPVCPEMEVGMGVPRETVALYGDLKKPKMLGRKSRTDWTGKMNRFVKGRIKQLNHDDLCGFIFKSKSPSCGLGRIPVYSETEQGKARHGAGMFAKAFTETFPLTPVEDEGRLNDPRIRENFIVRVFSFSRLKNELLSSRARPGTLVKFHTKNKFLLLSHSRKHYTALGKIVAEVKKDPWNKVIASYAFIFMEALALKSTTKKHTDVLMHMMGFFKKMLSKDEKADILEAVEDYRKELLPLIVPVTLIRNYVKKHQVDYLQDQVYLNPHPKELMLRNHV</sequence>
<dbReference type="EMBL" id="CP048685">
    <property type="protein sequence ID" value="QPJ62430.1"/>
    <property type="molecule type" value="Genomic_DNA"/>
</dbReference>
<dbReference type="Proteomes" id="UP000594688">
    <property type="component" value="Chromosome"/>
</dbReference>
<dbReference type="KEGG" id="nli:G3M70_11330"/>
<organism evidence="2 3">
    <name type="scientific">Candidatus Nitronauta litoralis</name>
    <dbReference type="NCBI Taxonomy" id="2705533"/>
    <lineage>
        <taxon>Bacteria</taxon>
        <taxon>Pseudomonadati</taxon>
        <taxon>Nitrospinota/Tectimicrobiota group</taxon>
        <taxon>Nitrospinota</taxon>
        <taxon>Nitrospinia</taxon>
        <taxon>Nitrospinales</taxon>
        <taxon>Nitrospinaceae</taxon>
        <taxon>Candidatus Nitronauta</taxon>
    </lineage>
</organism>
<dbReference type="InterPro" id="IPR017087">
    <property type="entry name" value="UCP037004"/>
</dbReference>
<gene>
    <name evidence="2" type="ORF">G3M70_11330</name>
</gene>
<dbReference type="PANTHER" id="PTHR30087">
    <property type="entry name" value="INNER MEMBRANE PROTEIN"/>
    <property type="match status" value="1"/>
</dbReference>
<evidence type="ECO:0000313" key="3">
    <source>
        <dbReference type="Proteomes" id="UP000594688"/>
    </source>
</evidence>
<reference evidence="2 3" key="1">
    <citation type="submission" date="2020-02" db="EMBL/GenBank/DDBJ databases">
        <title>Genomic and physiological characterization of two novel Nitrospinaceae genera.</title>
        <authorList>
            <person name="Mueller A.J."/>
            <person name="Jung M.-Y."/>
            <person name="Strachan C.R."/>
            <person name="Herbold C.W."/>
            <person name="Kirkegaard R.H."/>
            <person name="Daims H."/>
        </authorList>
    </citation>
    <scope>NUCLEOTIDE SEQUENCE [LARGE SCALE GENOMIC DNA]</scope>
    <source>
        <strain evidence="2">EB</strain>
    </source>
</reference>
<evidence type="ECO:0000313" key="2">
    <source>
        <dbReference type="EMBL" id="QPJ62430.1"/>
    </source>
</evidence>
<dbReference type="AlphaFoldDB" id="A0A7T0G0L3"/>
<dbReference type="Pfam" id="PF08349">
    <property type="entry name" value="DUF1722"/>
    <property type="match status" value="1"/>
</dbReference>
<feature type="domain" description="DUF1722" evidence="1">
    <location>
        <begin position="193"/>
        <end position="309"/>
    </location>
</feature>